<evidence type="ECO:0000256" key="3">
    <source>
        <dbReference type="ARBA" id="ARBA00022448"/>
    </source>
</evidence>
<evidence type="ECO:0000256" key="9">
    <source>
        <dbReference type="ARBA" id="ARBA00022989"/>
    </source>
</evidence>
<dbReference type="PANTHER" id="PTHR30529">
    <property type="entry name" value="CYTOCHROME B561"/>
    <property type="match status" value="1"/>
</dbReference>
<comment type="subcellular location">
    <subcellularLocation>
        <location evidence="2">Cell membrane</location>
        <topology evidence="2">Multi-pass membrane protein</topology>
    </subcellularLocation>
</comment>
<keyword evidence="7" id="KW-0479">Metal-binding</keyword>
<dbReference type="GO" id="GO:0009055">
    <property type="term" value="F:electron transfer activity"/>
    <property type="evidence" value="ECO:0007669"/>
    <property type="project" value="InterPro"/>
</dbReference>
<keyword evidence="6 13" id="KW-0812">Transmembrane</keyword>
<keyword evidence="10" id="KW-0408">Iron</keyword>
<comment type="caution">
    <text evidence="15">The sequence shown here is derived from an EMBL/GenBank/DDBJ whole genome shotgun (WGS) entry which is preliminary data.</text>
</comment>
<dbReference type="GO" id="GO:0020037">
    <property type="term" value="F:heme binding"/>
    <property type="evidence" value="ECO:0007669"/>
    <property type="project" value="TreeGrafter"/>
</dbReference>
<feature type="transmembrane region" description="Helical" evidence="13">
    <location>
        <begin position="16"/>
        <end position="38"/>
    </location>
</feature>
<dbReference type="RefSeq" id="WP_084912313.1">
    <property type="nucleotide sequence ID" value="NZ_MRWE01000010.1"/>
</dbReference>
<evidence type="ECO:0000256" key="11">
    <source>
        <dbReference type="ARBA" id="ARBA00023136"/>
    </source>
</evidence>
<evidence type="ECO:0000256" key="8">
    <source>
        <dbReference type="ARBA" id="ARBA00022982"/>
    </source>
</evidence>
<name>A0A1X0WGW1_9GAMM</name>
<dbReference type="PANTHER" id="PTHR30529:SF1">
    <property type="entry name" value="CYTOCHROME B561 HOMOLOG 2"/>
    <property type="match status" value="1"/>
</dbReference>
<dbReference type="GO" id="GO:0022904">
    <property type="term" value="P:respiratory electron transport chain"/>
    <property type="evidence" value="ECO:0007669"/>
    <property type="project" value="InterPro"/>
</dbReference>
<keyword evidence="8" id="KW-0249">Electron transport</keyword>
<dbReference type="GO" id="GO:0046872">
    <property type="term" value="F:metal ion binding"/>
    <property type="evidence" value="ECO:0007669"/>
    <property type="project" value="UniProtKB-KW"/>
</dbReference>
<evidence type="ECO:0000256" key="1">
    <source>
        <dbReference type="ARBA" id="ARBA00001970"/>
    </source>
</evidence>
<keyword evidence="3" id="KW-0813">Transport</keyword>
<dbReference type="InterPro" id="IPR052168">
    <property type="entry name" value="Cytochrome_b561_oxidase"/>
</dbReference>
<dbReference type="Proteomes" id="UP000192536">
    <property type="component" value="Unassembled WGS sequence"/>
</dbReference>
<evidence type="ECO:0000256" key="4">
    <source>
        <dbReference type="ARBA" id="ARBA00022475"/>
    </source>
</evidence>
<evidence type="ECO:0000313" key="16">
    <source>
        <dbReference type="Proteomes" id="UP000192536"/>
    </source>
</evidence>
<dbReference type="AlphaFoldDB" id="A0A1X0WGW1"/>
<gene>
    <name evidence="15" type="ORF">BS640_07780</name>
</gene>
<evidence type="ECO:0000256" key="7">
    <source>
        <dbReference type="ARBA" id="ARBA00022723"/>
    </source>
</evidence>
<proteinExistence type="inferred from homology"/>
<reference evidence="15 16" key="1">
    <citation type="journal article" date="2017" name="Int. J. Syst. Evol. Microbiol.">
        <title>Rouxiella badensis sp. nov. and Rouxiella silvae sp. nov. isolated from peat bog soil in Germany and emendation of the genus description.</title>
        <authorList>
            <person name="Le Fleche-Mateos A."/>
            <person name="Kugler J.H."/>
            <person name="Hansen S.H."/>
            <person name="Syldatk C."/>
            <person name="Hausmann R."/>
            <person name="Lomprez F."/>
            <person name="Vandenbogaert M."/>
            <person name="Manuguerra J.C."/>
            <person name="Grimont P.A."/>
        </authorList>
    </citation>
    <scope>NUCLEOTIDE SEQUENCE [LARGE SCALE GENOMIC DNA]</scope>
    <source>
        <strain evidence="15 16">DSM 100043</strain>
    </source>
</reference>
<evidence type="ECO:0000256" key="6">
    <source>
        <dbReference type="ARBA" id="ARBA00022692"/>
    </source>
</evidence>
<keyword evidence="9 13" id="KW-1133">Transmembrane helix</keyword>
<dbReference type="InterPro" id="IPR016174">
    <property type="entry name" value="Di-haem_cyt_TM"/>
</dbReference>
<keyword evidence="16" id="KW-1185">Reference proteome</keyword>
<dbReference type="EMBL" id="MRWE01000010">
    <property type="protein sequence ID" value="ORJ26000.1"/>
    <property type="molecule type" value="Genomic_DNA"/>
</dbReference>
<keyword evidence="5" id="KW-0349">Heme</keyword>
<evidence type="ECO:0000256" key="2">
    <source>
        <dbReference type="ARBA" id="ARBA00004651"/>
    </source>
</evidence>
<dbReference type="GO" id="GO:0005886">
    <property type="term" value="C:plasma membrane"/>
    <property type="evidence" value="ECO:0007669"/>
    <property type="project" value="UniProtKB-SubCell"/>
</dbReference>
<dbReference type="Gene3D" id="1.20.950.20">
    <property type="entry name" value="Transmembrane di-heme cytochromes, Chain C"/>
    <property type="match status" value="1"/>
</dbReference>
<accession>A0A1X0WGW1</accession>
<feature type="domain" description="Cytochrome b561 bacterial/Ni-hydrogenase" evidence="14">
    <location>
        <begin position="9"/>
        <end position="179"/>
    </location>
</feature>
<evidence type="ECO:0000256" key="13">
    <source>
        <dbReference type="SAM" id="Phobius"/>
    </source>
</evidence>
<dbReference type="Pfam" id="PF01292">
    <property type="entry name" value="Ni_hydr_CYTB"/>
    <property type="match status" value="1"/>
</dbReference>
<evidence type="ECO:0000256" key="12">
    <source>
        <dbReference type="ARBA" id="ARBA00037975"/>
    </source>
</evidence>
<evidence type="ECO:0000256" key="5">
    <source>
        <dbReference type="ARBA" id="ARBA00022617"/>
    </source>
</evidence>
<keyword evidence="4" id="KW-1003">Cell membrane</keyword>
<dbReference type="InterPro" id="IPR011577">
    <property type="entry name" value="Cyt_b561_bac/Ni-Hgenase"/>
</dbReference>
<feature type="transmembrane region" description="Helical" evidence="13">
    <location>
        <begin position="143"/>
        <end position="163"/>
    </location>
</feature>
<dbReference type="SUPFAM" id="SSF81342">
    <property type="entry name" value="Transmembrane di-heme cytochromes"/>
    <property type="match status" value="1"/>
</dbReference>
<keyword evidence="11 13" id="KW-0472">Membrane</keyword>
<organism evidence="15 16">
    <name type="scientific">Rouxiella badensis</name>
    <dbReference type="NCBI Taxonomy" id="1646377"/>
    <lineage>
        <taxon>Bacteria</taxon>
        <taxon>Pseudomonadati</taxon>
        <taxon>Pseudomonadota</taxon>
        <taxon>Gammaproteobacteria</taxon>
        <taxon>Enterobacterales</taxon>
        <taxon>Yersiniaceae</taxon>
        <taxon>Rouxiella</taxon>
    </lineage>
</organism>
<evidence type="ECO:0000256" key="10">
    <source>
        <dbReference type="ARBA" id="ARBA00023004"/>
    </source>
</evidence>
<comment type="cofactor">
    <cofactor evidence="1">
        <name>heme b</name>
        <dbReference type="ChEBI" id="CHEBI:60344"/>
    </cofactor>
</comment>
<protein>
    <submittedName>
        <fullName evidence="15">Cytochrome b</fullName>
    </submittedName>
</protein>
<sequence>MKANTGTYYTKTAQRLHWIMATIFIVAWAIGFYCANIMPSGPAKESTIDLHKNIATLILFLIVIRVFWRYTHPAPQLPDSISLLMKRAAHAAHMTLYLILIILPVSGCLLSWGSGYNVPVAYLFDIPRLVAKNPQLVSIAKPVHIYLSWFAGALVVVHILAALKHHFVDKDSVLLSMVRNKKA</sequence>
<comment type="similarity">
    <text evidence="12">Belongs to the cytochrome b561 family.</text>
</comment>
<dbReference type="STRING" id="1646377.BS640_07780"/>
<evidence type="ECO:0000313" key="15">
    <source>
        <dbReference type="EMBL" id="ORJ26000.1"/>
    </source>
</evidence>
<feature type="transmembrane region" description="Helical" evidence="13">
    <location>
        <begin position="50"/>
        <end position="68"/>
    </location>
</feature>
<feature type="transmembrane region" description="Helical" evidence="13">
    <location>
        <begin position="89"/>
        <end position="112"/>
    </location>
</feature>
<evidence type="ECO:0000259" key="14">
    <source>
        <dbReference type="Pfam" id="PF01292"/>
    </source>
</evidence>